<proteinExistence type="predicted"/>
<dbReference type="InterPro" id="IPR035992">
    <property type="entry name" value="Ricin_B-like_lectins"/>
</dbReference>
<sequence>MSARSIRKTAGALGATVAVLIGALASAPASAASPAYTVTVGVKGAWNRPDDTPSSPYIDKDGTFYYQSAHSNYGPTDGRTWSFYSGKDFDNTTRNAISDAVNPANSQDKNNDTTWRCNNSPTGREATYNSDTSYYSQKNFCDLMGVWVDPDTGTWYGLVHNEFTPQPFGDGLHYDSIDYAVSTDQGRTWDIKDHVITSPYSTKRGDNTAFPNQSYDYGNGDPRLFVDTASGYFYVYYNSRVIPKGGVAGGNDSLAHVVRAPMSGKMAPGTWHKWYDGSWSQPGIGGLESNMAPVDAAHPTGYTPVANDYNPATPGTVPDQIAAGTLPPKSDLLTMNIAYNAYLGLYVGEPETIKQDGTEPQRFYVTDNLATQKWTLAGDSGAYTSGSWYRWMVDSVNKTGSTIVGKTFRSYCSFFCSNNADGEYYDTTIGTSTPAAPVDPNAAYTIANGGGRILAQIANNKATTSRTANNGSALNRWIFTSNGDGSYRIANASTRQLLGVDSGRTSGRAWGAAPTVTPAPGGKPSVGQQWFVVPGSSADGKSTDTFRLVNRYSGLVIGMSGNGSRLAETTPTRAWTDATGSAVGGGRTAAEQTLKFTVVGKAAHRGGGHGH</sequence>
<protein>
    <submittedName>
        <fullName evidence="2">RICIN domain-containing protein</fullName>
    </submittedName>
</protein>
<dbReference type="Proteomes" id="UP001571476">
    <property type="component" value="Unassembled WGS sequence"/>
</dbReference>
<dbReference type="SUPFAM" id="SSF50370">
    <property type="entry name" value="Ricin B-like lectins"/>
    <property type="match status" value="1"/>
</dbReference>
<evidence type="ECO:0000313" key="2">
    <source>
        <dbReference type="EMBL" id="MFA3843659.1"/>
    </source>
</evidence>
<dbReference type="CDD" id="cd00161">
    <property type="entry name" value="beta-trefoil_Ricin-like"/>
    <property type="match status" value="1"/>
</dbReference>
<evidence type="ECO:0000256" key="1">
    <source>
        <dbReference type="SAM" id="SignalP"/>
    </source>
</evidence>
<dbReference type="Gene3D" id="2.80.10.50">
    <property type="match status" value="1"/>
</dbReference>
<accession>A0ABV4T2H1</accession>
<dbReference type="EMBL" id="JBGOSP010000069">
    <property type="protein sequence ID" value="MFA3843659.1"/>
    <property type="molecule type" value="Genomic_DNA"/>
</dbReference>
<feature type="signal peptide" evidence="1">
    <location>
        <begin position="1"/>
        <end position="31"/>
    </location>
</feature>
<organism evidence="2 3">
    <name type="scientific">Streptomyces aureus</name>
    <dbReference type="NCBI Taxonomy" id="193461"/>
    <lineage>
        <taxon>Bacteria</taxon>
        <taxon>Bacillati</taxon>
        <taxon>Actinomycetota</taxon>
        <taxon>Actinomycetes</taxon>
        <taxon>Kitasatosporales</taxon>
        <taxon>Streptomycetaceae</taxon>
        <taxon>Streptomyces</taxon>
    </lineage>
</organism>
<reference evidence="2 3" key="1">
    <citation type="submission" date="2024-08" db="EMBL/GenBank/DDBJ databases">
        <title>Genome sequence of Streptomyces aureus CACIA-1.46HGO.</title>
        <authorList>
            <person name="Evangelista-Martinez Z."/>
        </authorList>
    </citation>
    <scope>NUCLEOTIDE SEQUENCE [LARGE SCALE GENOMIC DNA]</scope>
    <source>
        <strain evidence="2 3">CACIA-1.46HGO</strain>
    </source>
</reference>
<keyword evidence="3" id="KW-1185">Reference proteome</keyword>
<comment type="caution">
    <text evidence="2">The sequence shown here is derived from an EMBL/GenBank/DDBJ whole genome shotgun (WGS) entry which is preliminary data.</text>
</comment>
<name>A0ABV4T2H1_9ACTN</name>
<gene>
    <name evidence="2" type="ORF">ACEG43_47545</name>
</gene>
<dbReference type="RefSeq" id="WP_372567460.1">
    <property type="nucleotide sequence ID" value="NZ_JBGOSP010000069.1"/>
</dbReference>
<keyword evidence="1" id="KW-0732">Signal</keyword>
<feature type="chain" id="PRO_5047537751" evidence="1">
    <location>
        <begin position="32"/>
        <end position="611"/>
    </location>
</feature>
<evidence type="ECO:0000313" key="3">
    <source>
        <dbReference type="Proteomes" id="UP001571476"/>
    </source>
</evidence>